<dbReference type="RefSeq" id="WP_145089627.1">
    <property type="nucleotide sequence ID" value="NZ_CP036274.1"/>
</dbReference>
<sequence length="463" mass="51448">MSVQPAETDLLQHSISPLLAGQALTLAPIEHYFVADQRADYPLTFLSMATLTGQVDRPAFERAMAVAVARTPFLSARLQTTSRGRSTWQIDQTVAPVVKWVDGEWPLDTASLNTIDLRNEPGIRTWVGQWQGLTRVVMQIHHACVDGVGSCQFVGDLVTAYARELERGVGHELRPIEPATLEYRLKIERPAGPRPSLWRVIRFLAIQTNQFFNRRPIILQPSQHTKDKPAPALFPNVEERVLDENQAAELRTWSTAHGATANEALLAVFYQTLAQWNALHPGPGKWLRVLVPTNLRGLKHQETPACNLLGFAFLDRRPDECNSPVALLPEIVRQLGLVKKNLLGRTFLDAIAVVHSLGLLQWMTSACQSTATAVFSNPGDPSRRFLSRLPKFKGKPVFGNLILEAFTGVTPLRPGTRVGLLVTGNQTRLNLTWNTDPNYFTAEDRAALIARYEANLQAMLAGE</sequence>
<dbReference type="SUPFAM" id="SSF52777">
    <property type="entry name" value="CoA-dependent acyltransferases"/>
    <property type="match status" value="2"/>
</dbReference>
<name>A0A517YCQ5_9BACT</name>
<dbReference type="GO" id="GO:0016746">
    <property type="term" value="F:acyltransferase activity"/>
    <property type="evidence" value="ECO:0007669"/>
    <property type="project" value="UniProtKB-KW"/>
</dbReference>
<evidence type="ECO:0000313" key="2">
    <source>
        <dbReference type="Proteomes" id="UP000315017"/>
    </source>
</evidence>
<dbReference type="Gene3D" id="3.30.559.10">
    <property type="entry name" value="Chloramphenicol acetyltransferase-like domain"/>
    <property type="match status" value="1"/>
</dbReference>
<dbReference type="EMBL" id="CP036274">
    <property type="protein sequence ID" value="QDU28026.1"/>
    <property type="molecule type" value="Genomic_DNA"/>
</dbReference>
<dbReference type="InterPro" id="IPR023213">
    <property type="entry name" value="CAT-like_dom_sf"/>
</dbReference>
<reference evidence="1 2" key="1">
    <citation type="submission" date="2019-02" db="EMBL/GenBank/DDBJ databases">
        <title>Deep-cultivation of Planctomycetes and their phenomic and genomic characterization uncovers novel biology.</title>
        <authorList>
            <person name="Wiegand S."/>
            <person name="Jogler M."/>
            <person name="Boedeker C."/>
            <person name="Pinto D."/>
            <person name="Vollmers J."/>
            <person name="Rivas-Marin E."/>
            <person name="Kohn T."/>
            <person name="Peeters S.H."/>
            <person name="Heuer A."/>
            <person name="Rast P."/>
            <person name="Oberbeckmann S."/>
            <person name="Bunk B."/>
            <person name="Jeske O."/>
            <person name="Meyerdierks A."/>
            <person name="Storesund J.E."/>
            <person name="Kallscheuer N."/>
            <person name="Luecker S."/>
            <person name="Lage O.M."/>
            <person name="Pohl T."/>
            <person name="Merkel B.J."/>
            <person name="Hornburger P."/>
            <person name="Mueller R.-W."/>
            <person name="Bruemmer F."/>
            <person name="Labrenz M."/>
            <person name="Spormann A.M."/>
            <person name="Op den Camp H."/>
            <person name="Overmann J."/>
            <person name="Amann R."/>
            <person name="Jetten M.S.M."/>
            <person name="Mascher T."/>
            <person name="Medema M.H."/>
            <person name="Devos D.P."/>
            <person name="Kaster A.-K."/>
            <person name="Ovreas L."/>
            <person name="Rohde M."/>
            <person name="Galperin M.Y."/>
            <person name="Jogler C."/>
        </authorList>
    </citation>
    <scope>NUCLEOTIDE SEQUENCE [LARGE SCALE GENOMIC DNA]</scope>
    <source>
        <strain evidence="1 2">ETA_A8</strain>
    </source>
</reference>
<keyword evidence="2" id="KW-1185">Reference proteome</keyword>
<protein>
    <submittedName>
        <fullName evidence="1">Acyltransferase PapA5</fullName>
    </submittedName>
</protein>
<dbReference type="KEGG" id="aagg:ETAA8_31180"/>
<keyword evidence="1" id="KW-0012">Acyltransferase</keyword>
<proteinExistence type="predicted"/>
<dbReference type="OrthoDB" id="232867at2"/>
<gene>
    <name evidence="1" type="ORF">ETAA8_31180</name>
</gene>
<organism evidence="1 2">
    <name type="scientific">Anatilimnocola aggregata</name>
    <dbReference type="NCBI Taxonomy" id="2528021"/>
    <lineage>
        <taxon>Bacteria</taxon>
        <taxon>Pseudomonadati</taxon>
        <taxon>Planctomycetota</taxon>
        <taxon>Planctomycetia</taxon>
        <taxon>Pirellulales</taxon>
        <taxon>Pirellulaceae</taxon>
        <taxon>Anatilimnocola</taxon>
    </lineage>
</organism>
<dbReference type="Proteomes" id="UP000315017">
    <property type="component" value="Chromosome"/>
</dbReference>
<keyword evidence="1" id="KW-0808">Transferase</keyword>
<dbReference type="AlphaFoldDB" id="A0A517YCQ5"/>
<accession>A0A517YCQ5</accession>
<evidence type="ECO:0000313" key="1">
    <source>
        <dbReference type="EMBL" id="QDU28026.1"/>
    </source>
</evidence>
<dbReference type="Gene3D" id="3.30.559.30">
    <property type="entry name" value="Nonribosomal peptide synthetase, condensation domain"/>
    <property type="match status" value="1"/>
</dbReference>